<evidence type="ECO:0000313" key="1">
    <source>
        <dbReference type="EMBL" id="SBP35230.1"/>
    </source>
</evidence>
<name>A0A1A7YZ65_9TELE</name>
<dbReference type="AlphaFoldDB" id="A0A1A7YZ65"/>
<reference evidence="1" key="2">
    <citation type="submission" date="2016-06" db="EMBL/GenBank/DDBJ databases">
        <title>The genome of a short-lived fish provides insights into sex chromosome evolution and the genetic control of aging.</title>
        <authorList>
            <person name="Reichwald K."/>
            <person name="Felder M."/>
            <person name="Petzold A."/>
            <person name="Koch P."/>
            <person name="Groth M."/>
            <person name="Platzer M."/>
        </authorList>
    </citation>
    <scope>NUCLEOTIDE SEQUENCE</scope>
    <source>
        <tissue evidence="1">Brain</tissue>
    </source>
</reference>
<gene>
    <name evidence="1" type="primary">RYR3</name>
</gene>
<protein>
    <submittedName>
        <fullName evidence="1">Ryanodine receptor 3</fullName>
    </submittedName>
</protein>
<feature type="non-terminal residue" evidence="1">
    <location>
        <position position="1"/>
    </location>
</feature>
<organism evidence="1">
    <name type="scientific">Iconisemion striatum</name>
    <dbReference type="NCBI Taxonomy" id="60296"/>
    <lineage>
        <taxon>Eukaryota</taxon>
        <taxon>Metazoa</taxon>
        <taxon>Chordata</taxon>
        <taxon>Craniata</taxon>
        <taxon>Vertebrata</taxon>
        <taxon>Euteleostomi</taxon>
        <taxon>Actinopterygii</taxon>
        <taxon>Neopterygii</taxon>
        <taxon>Teleostei</taxon>
        <taxon>Neoteleostei</taxon>
        <taxon>Acanthomorphata</taxon>
        <taxon>Ovalentaria</taxon>
        <taxon>Atherinomorphae</taxon>
        <taxon>Cyprinodontiformes</taxon>
        <taxon>Nothobranchiidae</taxon>
        <taxon>Iconisemion</taxon>
    </lineage>
</organism>
<dbReference type="EMBL" id="HADX01012998">
    <property type="protein sequence ID" value="SBP35230.1"/>
    <property type="molecule type" value="Transcribed_RNA"/>
</dbReference>
<proteinExistence type="predicted"/>
<sequence length="69" mass="8118">AVTTTNIYFLFHHHIKATLRVLRSSQMFYLSSRKKITFICFYSEFLLADNKVRLFSFPRSATCSTCTWA</sequence>
<accession>A0A1A7YZ65</accession>
<reference evidence="1" key="1">
    <citation type="submission" date="2016-05" db="EMBL/GenBank/DDBJ databases">
        <authorList>
            <person name="Lavstsen T."/>
            <person name="Jespersen J.S."/>
        </authorList>
    </citation>
    <scope>NUCLEOTIDE SEQUENCE</scope>
    <source>
        <tissue evidence="1">Brain</tissue>
    </source>
</reference>
<feature type="non-terminal residue" evidence="1">
    <location>
        <position position="69"/>
    </location>
</feature>
<keyword evidence="1" id="KW-0675">Receptor</keyword>